<evidence type="ECO:0000256" key="3">
    <source>
        <dbReference type="PROSITE-ProRule" id="PRU00339"/>
    </source>
</evidence>
<protein>
    <submittedName>
        <fullName evidence="5">Type IV pilus biogenesis/stability protein PilW</fullName>
    </submittedName>
</protein>
<dbReference type="EMBL" id="JBJGEB010000005">
    <property type="protein sequence ID" value="MFK7642194.1"/>
    <property type="molecule type" value="Genomic_DNA"/>
</dbReference>
<dbReference type="InterPro" id="IPR051685">
    <property type="entry name" value="Ycf3/AcsC/BcsC/TPR_MFPF"/>
</dbReference>
<feature type="signal peptide" evidence="4">
    <location>
        <begin position="1"/>
        <end position="19"/>
    </location>
</feature>
<accession>A0ABW8Q3R4</accession>
<keyword evidence="6" id="KW-1185">Reference proteome</keyword>
<keyword evidence="4" id="KW-0732">Signal</keyword>
<dbReference type="PANTHER" id="PTHR44943:SF5">
    <property type="entry name" value="BLL7697 PROTEIN"/>
    <property type="match status" value="1"/>
</dbReference>
<dbReference type="PROSITE" id="PS51257">
    <property type="entry name" value="PROKAR_LIPOPROTEIN"/>
    <property type="match status" value="1"/>
</dbReference>
<dbReference type="PANTHER" id="PTHR44943">
    <property type="entry name" value="CELLULOSE SYNTHASE OPERON PROTEIN C"/>
    <property type="match status" value="1"/>
</dbReference>
<evidence type="ECO:0000313" key="5">
    <source>
        <dbReference type="EMBL" id="MFK7642194.1"/>
    </source>
</evidence>
<feature type="repeat" description="TPR" evidence="3">
    <location>
        <begin position="68"/>
        <end position="101"/>
    </location>
</feature>
<gene>
    <name evidence="5" type="primary">pilW</name>
    <name evidence="5" type="ORF">ACI43T_06745</name>
</gene>
<evidence type="ECO:0000256" key="2">
    <source>
        <dbReference type="ARBA" id="ARBA00022803"/>
    </source>
</evidence>
<dbReference type="RefSeq" id="WP_009173294.1">
    <property type="nucleotide sequence ID" value="NZ_CAUJQB010000015.1"/>
</dbReference>
<reference evidence="5 6" key="1">
    <citation type="submission" date="2024-11" db="EMBL/GenBank/DDBJ databases">
        <authorList>
            <person name="Mikucki A.G."/>
            <person name="Kahler C.M."/>
        </authorList>
    </citation>
    <scope>NUCLEOTIDE SEQUENCE [LARGE SCALE GENOMIC DNA]</scope>
    <source>
        <strain evidence="5 6">EXNM717</strain>
    </source>
</reference>
<organism evidence="5 6">
    <name type="scientific">Neisseria oralis</name>
    <dbReference type="NCBI Taxonomy" id="1107316"/>
    <lineage>
        <taxon>Bacteria</taxon>
        <taxon>Pseudomonadati</taxon>
        <taxon>Pseudomonadota</taxon>
        <taxon>Betaproteobacteria</taxon>
        <taxon>Neisseriales</taxon>
        <taxon>Neisseriaceae</taxon>
        <taxon>Neisseria</taxon>
    </lineage>
</organism>
<dbReference type="InterPro" id="IPR013360">
    <property type="entry name" value="Pilus_4_PilW"/>
</dbReference>
<name>A0ABW8Q3R4_9NEIS</name>
<comment type="caution">
    <text evidence="5">The sequence shown here is derived from an EMBL/GenBank/DDBJ whole genome shotgun (WGS) entry which is preliminary data.</text>
</comment>
<dbReference type="NCBIfam" id="TIGR02521">
    <property type="entry name" value="type_IV_pilW"/>
    <property type="match status" value="1"/>
</dbReference>
<evidence type="ECO:0000256" key="4">
    <source>
        <dbReference type="SAM" id="SignalP"/>
    </source>
</evidence>
<evidence type="ECO:0000313" key="6">
    <source>
        <dbReference type="Proteomes" id="UP001621964"/>
    </source>
</evidence>
<keyword evidence="1" id="KW-0677">Repeat</keyword>
<evidence type="ECO:0000256" key="1">
    <source>
        <dbReference type="ARBA" id="ARBA00022737"/>
    </source>
</evidence>
<dbReference type="SUPFAM" id="SSF48452">
    <property type="entry name" value="TPR-like"/>
    <property type="match status" value="1"/>
</dbReference>
<dbReference type="InterPro" id="IPR019734">
    <property type="entry name" value="TPR_rpt"/>
</dbReference>
<dbReference type="Proteomes" id="UP001621964">
    <property type="component" value="Unassembled WGS sequence"/>
</dbReference>
<dbReference type="InterPro" id="IPR011990">
    <property type="entry name" value="TPR-like_helical_dom_sf"/>
</dbReference>
<dbReference type="PROSITE" id="PS50005">
    <property type="entry name" value="TPR"/>
    <property type="match status" value="2"/>
</dbReference>
<dbReference type="SMART" id="SM00028">
    <property type="entry name" value="TPR"/>
    <property type="match status" value="3"/>
</dbReference>
<feature type="chain" id="PRO_5047543196" evidence="4">
    <location>
        <begin position="20"/>
        <end position="251"/>
    </location>
</feature>
<dbReference type="Pfam" id="PF13432">
    <property type="entry name" value="TPR_16"/>
    <property type="match status" value="2"/>
</dbReference>
<proteinExistence type="predicted"/>
<feature type="repeat" description="TPR" evidence="3">
    <location>
        <begin position="34"/>
        <end position="67"/>
    </location>
</feature>
<keyword evidence="2 3" id="KW-0802">TPR repeat</keyword>
<dbReference type="Gene3D" id="1.25.40.10">
    <property type="entry name" value="Tetratricopeptide repeat domain"/>
    <property type="match status" value="1"/>
</dbReference>
<sequence>MKLKIWQPLLLVLALSACAGHSGPSAREREEQVSNIRTQLALEYMRAQDYREATRAIEEALKANHKNAVAWLVRAQIYQFLKVDDKAQESFLKALALKPDSAEINNNYGWFLCGKLNRPSEAMPYFDKALSDPTYPTPFVANLNKGICSAKMGQYSLSEAYLKRALAANAQFTPAFKELARTKMMAGNLHDADYYFRQYQSKVDMLMADDLLLGWKIANALGKVQAAYEYEAQLRTNFPYSEELQAVTKRH</sequence>